<evidence type="ECO:0000313" key="2">
    <source>
        <dbReference type="Proteomes" id="UP000050384"/>
    </source>
</evidence>
<dbReference type="EMBL" id="LJRI01001047">
    <property type="protein sequence ID" value="KPY78060.1"/>
    <property type="molecule type" value="Genomic_DNA"/>
</dbReference>
<gene>
    <name evidence="1" type="ORF">ALO94_100867</name>
</gene>
<evidence type="ECO:0000313" key="1">
    <source>
        <dbReference type="EMBL" id="KPY78060.1"/>
    </source>
</evidence>
<reference evidence="1 2" key="1">
    <citation type="submission" date="2015-09" db="EMBL/GenBank/DDBJ databases">
        <title>Genome announcement of multiple Pseudomonas syringae strains.</title>
        <authorList>
            <person name="Thakur S."/>
            <person name="Wang P.W."/>
            <person name="Gong Y."/>
            <person name="Weir B.S."/>
            <person name="Guttman D.S."/>
        </authorList>
    </citation>
    <scope>NUCLEOTIDE SEQUENCE [LARGE SCALE GENOMIC DNA]</scope>
    <source>
        <strain evidence="1 2">ICMP16929</strain>
    </source>
</reference>
<protein>
    <submittedName>
        <fullName evidence="1">Uncharacterized protein</fullName>
    </submittedName>
</protein>
<name>A0A0Q0AQD2_PSESX</name>
<sequence length="65" mass="7142">MPPTQAAPGHFQRIALFAECIFDLPLTRGKWIGASLGFSQSHALGRISRSTRAYWRSLRSSLPGA</sequence>
<organism evidence="1 2">
    <name type="scientific">Pseudomonas syringae pv. spinaceae</name>
    <dbReference type="NCBI Taxonomy" id="264459"/>
    <lineage>
        <taxon>Bacteria</taxon>
        <taxon>Pseudomonadati</taxon>
        <taxon>Pseudomonadota</taxon>
        <taxon>Gammaproteobacteria</taxon>
        <taxon>Pseudomonadales</taxon>
        <taxon>Pseudomonadaceae</taxon>
        <taxon>Pseudomonas</taxon>
        <taxon>Pseudomonas syringae</taxon>
    </lineage>
</organism>
<proteinExistence type="predicted"/>
<comment type="caution">
    <text evidence="1">The sequence shown here is derived from an EMBL/GenBank/DDBJ whole genome shotgun (WGS) entry which is preliminary data.</text>
</comment>
<dbReference type="Proteomes" id="UP000050384">
    <property type="component" value="Unassembled WGS sequence"/>
</dbReference>
<accession>A0A0Q0AQD2</accession>
<dbReference type="AlphaFoldDB" id="A0A0Q0AQD2"/>